<name>A0A918BUY6_9ACTN</name>
<reference evidence="2" key="2">
    <citation type="submission" date="2020-09" db="EMBL/GenBank/DDBJ databases">
        <authorList>
            <person name="Sun Q."/>
            <person name="Ohkuma M."/>
        </authorList>
    </citation>
    <scope>NUCLEOTIDE SEQUENCE</scope>
    <source>
        <strain evidence="2">JCM 4346</strain>
    </source>
</reference>
<dbReference type="RefSeq" id="WP_229910742.1">
    <property type="nucleotide sequence ID" value="NZ_BMSX01000001.1"/>
</dbReference>
<dbReference type="AlphaFoldDB" id="A0A918BUY6"/>
<keyword evidence="3" id="KW-1185">Reference proteome</keyword>
<protein>
    <submittedName>
        <fullName evidence="2">Uncharacterized protein</fullName>
    </submittedName>
</protein>
<organism evidence="2 3">
    <name type="scientific">Streptomyces aurantiogriseus</name>
    <dbReference type="NCBI Taxonomy" id="66870"/>
    <lineage>
        <taxon>Bacteria</taxon>
        <taxon>Bacillati</taxon>
        <taxon>Actinomycetota</taxon>
        <taxon>Actinomycetes</taxon>
        <taxon>Kitasatosporales</taxon>
        <taxon>Streptomycetaceae</taxon>
        <taxon>Streptomyces</taxon>
    </lineage>
</organism>
<accession>A0A918BUY6</accession>
<reference evidence="2" key="1">
    <citation type="journal article" date="2014" name="Int. J. Syst. Evol. Microbiol.">
        <title>Complete genome sequence of Corynebacterium casei LMG S-19264T (=DSM 44701T), isolated from a smear-ripened cheese.</title>
        <authorList>
            <consortium name="US DOE Joint Genome Institute (JGI-PGF)"/>
            <person name="Walter F."/>
            <person name="Albersmeier A."/>
            <person name="Kalinowski J."/>
            <person name="Ruckert C."/>
        </authorList>
    </citation>
    <scope>NUCLEOTIDE SEQUENCE</scope>
    <source>
        <strain evidence="2">JCM 4346</strain>
    </source>
</reference>
<gene>
    <name evidence="2" type="ORF">GCM10010251_02750</name>
</gene>
<feature type="transmembrane region" description="Helical" evidence="1">
    <location>
        <begin position="104"/>
        <end position="123"/>
    </location>
</feature>
<evidence type="ECO:0000313" key="3">
    <source>
        <dbReference type="Proteomes" id="UP000658320"/>
    </source>
</evidence>
<evidence type="ECO:0000313" key="2">
    <source>
        <dbReference type="EMBL" id="GGQ91680.1"/>
    </source>
</evidence>
<keyword evidence="1" id="KW-0812">Transmembrane</keyword>
<keyword evidence="1" id="KW-0472">Membrane</keyword>
<dbReference type="EMBL" id="BMSX01000001">
    <property type="protein sequence ID" value="GGQ91680.1"/>
    <property type="molecule type" value="Genomic_DNA"/>
</dbReference>
<dbReference type="Proteomes" id="UP000658320">
    <property type="component" value="Unassembled WGS sequence"/>
</dbReference>
<comment type="caution">
    <text evidence="2">The sequence shown here is derived from an EMBL/GenBank/DDBJ whole genome shotgun (WGS) entry which is preliminary data.</text>
</comment>
<keyword evidence="1" id="KW-1133">Transmembrane helix</keyword>
<evidence type="ECO:0000256" key="1">
    <source>
        <dbReference type="SAM" id="Phobius"/>
    </source>
</evidence>
<feature type="transmembrane region" description="Helical" evidence="1">
    <location>
        <begin position="71"/>
        <end position="92"/>
    </location>
</feature>
<proteinExistence type="predicted"/>
<sequence length="126" mass="13876">MSATTPVGNSPATTVRRYLAGLLVNLLIGIPMVVVVVCWRWYLDHGHCDLDDLQRSDLDGCTYDQIESSDFALFGLVMSAALVVLLILRFDVLKPLARERSLKPRLLTLPAVLLPYVLLLAAARNG</sequence>
<feature type="transmembrane region" description="Helical" evidence="1">
    <location>
        <begin position="18"/>
        <end position="42"/>
    </location>
</feature>